<proteinExistence type="predicted"/>
<evidence type="ECO:0000313" key="2">
    <source>
        <dbReference type="Proteomes" id="UP001556367"/>
    </source>
</evidence>
<reference evidence="2" key="1">
    <citation type="submission" date="2024-06" db="EMBL/GenBank/DDBJ databases">
        <title>Multi-omics analyses provide insights into the biosynthesis of the anticancer antibiotic pleurotin in Hohenbuehelia grisea.</title>
        <authorList>
            <person name="Weaver J.A."/>
            <person name="Alberti F."/>
        </authorList>
    </citation>
    <scope>NUCLEOTIDE SEQUENCE [LARGE SCALE GENOMIC DNA]</scope>
    <source>
        <strain evidence="2">T-177</strain>
    </source>
</reference>
<evidence type="ECO:0000313" key="1">
    <source>
        <dbReference type="EMBL" id="KAL0947613.1"/>
    </source>
</evidence>
<comment type="caution">
    <text evidence="1">The sequence shown here is derived from an EMBL/GenBank/DDBJ whole genome shotgun (WGS) entry which is preliminary data.</text>
</comment>
<gene>
    <name evidence="1" type="ORF">HGRIS_013702</name>
</gene>
<name>A0ABR3IWG1_9AGAR</name>
<dbReference type="Proteomes" id="UP001556367">
    <property type="component" value="Unassembled WGS sequence"/>
</dbReference>
<protein>
    <recommendedName>
        <fullName evidence="3">Hydrophobin</fullName>
    </recommendedName>
</protein>
<evidence type="ECO:0008006" key="3">
    <source>
        <dbReference type="Google" id="ProtNLM"/>
    </source>
</evidence>
<accession>A0ABR3IWG1</accession>
<sequence>MKNQVLPRPLNLEFRIFEIRRRLLTSIMQFTMSPRLFVAIAFLTSFTAASPNYAPPSPYSQPPTPSPVPSPAPPYTCTEGRYLCCYSLEDPRSVAIEAVYVLNNAQFPDNLTDQVGFECTAPPSNTAYTQPTPACCSGEDLFNGDITLNCSEYDAP</sequence>
<keyword evidence="2" id="KW-1185">Reference proteome</keyword>
<organism evidence="1 2">
    <name type="scientific">Hohenbuehelia grisea</name>
    <dbReference type="NCBI Taxonomy" id="104357"/>
    <lineage>
        <taxon>Eukaryota</taxon>
        <taxon>Fungi</taxon>
        <taxon>Dikarya</taxon>
        <taxon>Basidiomycota</taxon>
        <taxon>Agaricomycotina</taxon>
        <taxon>Agaricomycetes</taxon>
        <taxon>Agaricomycetidae</taxon>
        <taxon>Agaricales</taxon>
        <taxon>Pleurotineae</taxon>
        <taxon>Pleurotaceae</taxon>
        <taxon>Hohenbuehelia</taxon>
    </lineage>
</organism>
<dbReference type="EMBL" id="JASNQZ010000015">
    <property type="protein sequence ID" value="KAL0947613.1"/>
    <property type="molecule type" value="Genomic_DNA"/>
</dbReference>